<evidence type="ECO:0000313" key="3">
    <source>
        <dbReference type="Proteomes" id="UP001141259"/>
    </source>
</evidence>
<evidence type="ECO:0000313" key="2">
    <source>
        <dbReference type="EMBL" id="MCS7478895.1"/>
    </source>
</evidence>
<evidence type="ECO:0000259" key="1">
    <source>
        <dbReference type="PROSITE" id="PS51186"/>
    </source>
</evidence>
<dbReference type="InterPro" id="IPR016181">
    <property type="entry name" value="Acyl_CoA_acyltransferase"/>
</dbReference>
<dbReference type="GO" id="GO:0005737">
    <property type="term" value="C:cytoplasm"/>
    <property type="evidence" value="ECO:0007669"/>
    <property type="project" value="TreeGrafter"/>
</dbReference>
<dbReference type="Gene3D" id="3.40.630.30">
    <property type="match status" value="1"/>
</dbReference>
<proteinExistence type="predicted"/>
<dbReference type="Proteomes" id="UP001141259">
    <property type="component" value="Unassembled WGS sequence"/>
</dbReference>
<dbReference type="PROSITE" id="PS51186">
    <property type="entry name" value="GNAT"/>
    <property type="match status" value="1"/>
</dbReference>
<reference evidence="2" key="1">
    <citation type="submission" date="2022-08" db="EMBL/GenBank/DDBJ databases">
        <authorList>
            <person name="Tistechok S."/>
            <person name="Samborskyy M."/>
            <person name="Roman I."/>
        </authorList>
    </citation>
    <scope>NUCLEOTIDE SEQUENCE</scope>
    <source>
        <strain evidence="2">DSM 103496</strain>
    </source>
</reference>
<dbReference type="EMBL" id="JANYMP010000008">
    <property type="protein sequence ID" value="MCS7478895.1"/>
    <property type="molecule type" value="Genomic_DNA"/>
</dbReference>
<dbReference type="Pfam" id="PF13302">
    <property type="entry name" value="Acetyltransf_3"/>
    <property type="match status" value="1"/>
</dbReference>
<dbReference type="AlphaFoldDB" id="A0A9X2VLQ0"/>
<feature type="domain" description="N-acetyltransferase" evidence="1">
    <location>
        <begin position="13"/>
        <end position="161"/>
    </location>
</feature>
<dbReference type="InterPro" id="IPR051908">
    <property type="entry name" value="Ribosomal_N-acetyltransferase"/>
</dbReference>
<protein>
    <submittedName>
        <fullName evidence="2">GNAT family N-acetyltransferase</fullName>
    </submittedName>
</protein>
<name>A0A9X2VLQ0_9PSEU</name>
<dbReference type="InterPro" id="IPR000182">
    <property type="entry name" value="GNAT_dom"/>
</dbReference>
<dbReference type="GO" id="GO:0008999">
    <property type="term" value="F:protein-N-terminal-alanine acetyltransferase activity"/>
    <property type="evidence" value="ECO:0007669"/>
    <property type="project" value="TreeGrafter"/>
</dbReference>
<comment type="caution">
    <text evidence="2">The sequence shown here is derived from an EMBL/GenBank/DDBJ whole genome shotgun (WGS) entry which is preliminary data.</text>
</comment>
<dbReference type="SUPFAM" id="SSF55729">
    <property type="entry name" value="Acyl-CoA N-acyltransferases (Nat)"/>
    <property type="match status" value="1"/>
</dbReference>
<keyword evidence="3" id="KW-1185">Reference proteome</keyword>
<gene>
    <name evidence="2" type="ORF">NZH93_18705</name>
</gene>
<sequence>MSLQPEPITTARLVLEPLRVEHAEEMAVLLDDVRLHEFTGGEPLAVDLLRDRYARQVAGVGRGWLNWVVRYGGLVVGTVQATLEGGDAEVAWVVGVAHQGRGFAGEAAVGMAGWLLAHGVRGLVAHVHPEHLASAAVARRVGLVASDVVVDGEVRWVSAGR</sequence>
<dbReference type="RefSeq" id="WP_259624398.1">
    <property type="nucleotide sequence ID" value="NZ_JANYMP010000008.1"/>
</dbReference>
<organism evidence="2 3">
    <name type="scientific">Umezawaea endophytica</name>
    <dbReference type="NCBI Taxonomy" id="1654476"/>
    <lineage>
        <taxon>Bacteria</taxon>
        <taxon>Bacillati</taxon>
        <taxon>Actinomycetota</taxon>
        <taxon>Actinomycetes</taxon>
        <taxon>Pseudonocardiales</taxon>
        <taxon>Pseudonocardiaceae</taxon>
        <taxon>Umezawaea</taxon>
    </lineage>
</organism>
<dbReference type="PANTHER" id="PTHR43441:SF10">
    <property type="entry name" value="ACETYLTRANSFERASE"/>
    <property type="match status" value="1"/>
</dbReference>
<dbReference type="PANTHER" id="PTHR43441">
    <property type="entry name" value="RIBOSOMAL-PROTEIN-SERINE ACETYLTRANSFERASE"/>
    <property type="match status" value="1"/>
</dbReference>
<dbReference type="GO" id="GO:1990189">
    <property type="term" value="F:protein N-terminal-serine acetyltransferase activity"/>
    <property type="evidence" value="ECO:0007669"/>
    <property type="project" value="TreeGrafter"/>
</dbReference>
<accession>A0A9X2VLQ0</accession>